<sequence>MAAAETATAAGTRRAVVRSERFVQWQQELSSARRAPYGSRKRNDNGKLIGYQNQQKERENANGLKSSVGIEDEGGEDDAYQSDISQERAKKHRQQRQPQSVDCKRTEKESTSDFHKSCLLISKEAGLCNVEEGQRERQSGLEQEKQEPVPARPIKRRGRRALNKDQELHPFTRGAGGDANAKNGNASSLVSKRSTRLLTRTLRTEEPPPPPLKLPKLHVVLSRKEVQEDWLKMTGRRYTGKPKKSALIHLGLGLCTSMTCPSTIRRYLNDP</sequence>
<dbReference type="AlphaFoldDB" id="A0A9D4U5D5"/>
<proteinExistence type="predicted"/>
<evidence type="ECO:0000313" key="3">
    <source>
        <dbReference type="Proteomes" id="UP000886520"/>
    </source>
</evidence>
<feature type="compositionally biased region" description="Low complexity" evidence="1">
    <location>
        <begin position="178"/>
        <end position="194"/>
    </location>
</feature>
<evidence type="ECO:0000313" key="2">
    <source>
        <dbReference type="EMBL" id="KAI5061896.1"/>
    </source>
</evidence>
<feature type="region of interest" description="Disordered" evidence="1">
    <location>
        <begin position="28"/>
        <end position="110"/>
    </location>
</feature>
<dbReference type="InterPro" id="IPR012438">
    <property type="entry name" value="DUF1639"/>
</dbReference>
<accession>A0A9D4U5D5</accession>
<gene>
    <name evidence="2" type="ORF">GOP47_0022435</name>
</gene>
<comment type="caution">
    <text evidence="2">The sequence shown here is derived from an EMBL/GenBank/DDBJ whole genome shotgun (WGS) entry which is preliminary data.</text>
</comment>
<feature type="compositionally biased region" description="Basic and acidic residues" evidence="1">
    <location>
        <begin position="132"/>
        <end position="147"/>
    </location>
</feature>
<evidence type="ECO:0000256" key="1">
    <source>
        <dbReference type="SAM" id="MobiDB-lite"/>
    </source>
</evidence>
<feature type="compositionally biased region" description="Acidic residues" evidence="1">
    <location>
        <begin position="70"/>
        <end position="80"/>
    </location>
</feature>
<organism evidence="2 3">
    <name type="scientific">Adiantum capillus-veneris</name>
    <name type="common">Maidenhair fern</name>
    <dbReference type="NCBI Taxonomy" id="13818"/>
    <lineage>
        <taxon>Eukaryota</taxon>
        <taxon>Viridiplantae</taxon>
        <taxon>Streptophyta</taxon>
        <taxon>Embryophyta</taxon>
        <taxon>Tracheophyta</taxon>
        <taxon>Polypodiopsida</taxon>
        <taxon>Polypodiidae</taxon>
        <taxon>Polypodiales</taxon>
        <taxon>Pteridineae</taxon>
        <taxon>Pteridaceae</taxon>
        <taxon>Vittarioideae</taxon>
        <taxon>Adiantum</taxon>
    </lineage>
</organism>
<dbReference type="EMBL" id="JABFUD020000022">
    <property type="protein sequence ID" value="KAI5061896.1"/>
    <property type="molecule type" value="Genomic_DNA"/>
</dbReference>
<dbReference type="Proteomes" id="UP000886520">
    <property type="component" value="Chromosome 22"/>
</dbReference>
<keyword evidence="3" id="KW-1185">Reference proteome</keyword>
<reference evidence="2" key="1">
    <citation type="submission" date="2021-01" db="EMBL/GenBank/DDBJ databases">
        <title>Adiantum capillus-veneris genome.</title>
        <authorList>
            <person name="Fang Y."/>
            <person name="Liao Q."/>
        </authorList>
    </citation>
    <scope>NUCLEOTIDE SEQUENCE</scope>
    <source>
        <strain evidence="2">H3</strain>
        <tissue evidence="2">Leaf</tissue>
    </source>
</reference>
<dbReference type="OrthoDB" id="1934914at2759"/>
<feature type="region of interest" description="Disordered" evidence="1">
    <location>
        <begin position="131"/>
        <end position="194"/>
    </location>
</feature>
<protein>
    <submittedName>
        <fullName evidence="2">Uncharacterized protein</fullName>
    </submittedName>
</protein>
<name>A0A9D4U5D5_ADICA</name>
<dbReference type="Pfam" id="PF07797">
    <property type="entry name" value="DUF1639"/>
    <property type="match status" value="1"/>
</dbReference>